<evidence type="ECO:0008006" key="4">
    <source>
        <dbReference type="Google" id="ProtNLM"/>
    </source>
</evidence>
<dbReference type="Pfam" id="PF02810">
    <property type="entry name" value="SEC-C"/>
    <property type="match status" value="1"/>
</dbReference>
<evidence type="ECO:0000256" key="1">
    <source>
        <dbReference type="SAM" id="MobiDB-lite"/>
    </source>
</evidence>
<dbReference type="Proteomes" id="UP000275910">
    <property type="component" value="Unassembled WGS sequence"/>
</dbReference>
<sequence length="91" mass="10156">MEDAPLDPREDALLRTTPPTDTPGETAFGAGASVETTRKRRKGYPSESRVKRGRRFVHGGKELVEKLGRNDPCPCGSTRRFKALLPAWRTF</sequence>
<dbReference type="SUPFAM" id="SSF103642">
    <property type="entry name" value="Sec-C motif"/>
    <property type="match status" value="1"/>
</dbReference>
<name>A0A3N2RNW9_LYSEN</name>
<feature type="region of interest" description="Disordered" evidence="1">
    <location>
        <begin position="1"/>
        <end position="50"/>
    </location>
</feature>
<comment type="caution">
    <text evidence="2">The sequence shown here is derived from an EMBL/GenBank/DDBJ whole genome shotgun (WGS) entry which is preliminary data.</text>
</comment>
<dbReference type="EMBL" id="RCTY01000003">
    <property type="protein sequence ID" value="ROU09165.1"/>
    <property type="molecule type" value="Genomic_DNA"/>
</dbReference>
<evidence type="ECO:0000313" key="2">
    <source>
        <dbReference type="EMBL" id="ROU09165.1"/>
    </source>
</evidence>
<evidence type="ECO:0000313" key="3">
    <source>
        <dbReference type="Proteomes" id="UP000275910"/>
    </source>
</evidence>
<accession>A0A3N2RNW9</accession>
<dbReference type="Gene3D" id="3.10.450.50">
    <property type="match status" value="1"/>
</dbReference>
<gene>
    <name evidence="2" type="ORF">D9T17_01350</name>
</gene>
<dbReference type="InterPro" id="IPR004027">
    <property type="entry name" value="SEC_C_motif"/>
</dbReference>
<dbReference type="AlphaFoldDB" id="A0A3N2RNW9"/>
<protein>
    <recommendedName>
        <fullName evidence="4">Nucleic acid-binding protein</fullName>
    </recommendedName>
</protein>
<feature type="compositionally biased region" description="Basic and acidic residues" evidence="1">
    <location>
        <begin position="1"/>
        <end position="13"/>
    </location>
</feature>
<reference evidence="2 3" key="1">
    <citation type="submission" date="2018-10" db="EMBL/GenBank/DDBJ databases">
        <title>The genome of Lysobacter enzymogenes OH11.</title>
        <authorList>
            <person name="Liu F."/>
            <person name="Zhao Y."/>
            <person name="Qian G."/>
            <person name="Chen Y."/>
            <person name="Xu H."/>
        </authorList>
    </citation>
    <scope>NUCLEOTIDE SEQUENCE [LARGE SCALE GENOMIC DNA]</scope>
    <source>
        <strain evidence="2 3">OH11</strain>
    </source>
</reference>
<proteinExistence type="predicted"/>
<organism evidence="2 3">
    <name type="scientific">Lysobacter enzymogenes</name>
    <dbReference type="NCBI Taxonomy" id="69"/>
    <lineage>
        <taxon>Bacteria</taxon>
        <taxon>Pseudomonadati</taxon>
        <taxon>Pseudomonadota</taxon>
        <taxon>Gammaproteobacteria</taxon>
        <taxon>Lysobacterales</taxon>
        <taxon>Lysobacteraceae</taxon>
        <taxon>Lysobacter</taxon>
    </lineage>
</organism>